<keyword evidence="6" id="KW-0067">ATP-binding</keyword>
<dbReference type="PANTHER" id="PTHR23077:SF171">
    <property type="entry name" value="NUCLEAR VALOSIN-CONTAINING PROTEIN-LIKE"/>
    <property type="match status" value="1"/>
</dbReference>
<keyword evidence="7" id="KW-0539">Nucleus</keyword>
<dbReference type="AlphaFoldDB" id="A0A1X7RBA1"/>
<evidence type="ECO:0000259" key="9">
    <source>
        <dbReference type="SMART" id="SM00382"/>
    </source>
</evidence>
<dbReference type="Pfam" id="PF17862">
    <property type="entry name" value="AAA_lid_3"/>
    <property type="match status" value="2"/>
</dbReference>
<dbReference type="PROSITE" id="PS00674">
    <property type="entry name" value="AAA"/>
    <property type="match status" value="1"/>
</dbReference>
<evidence type="ECO:0000256" key="7">
    <source>
        <dbReference type="ARBA" id="ARBA00023242"/>
    </source>
</evidence>
<dbReference type="InterPro" id="IPR041569">
    <property type="entry name" value="AAA_lid_3"/>
</dbReference>
<dbReference type="FunFam" id="1.10.8.60:FF:000110">
    <property type="entry name" value="Ribosome biogenesis ATPase RIX7"/>
    <property type="match status" value="1"/>
</dbReference>
<dbReference type="FunFam" id="3.40.50.300:FF:000365">
    <property type="entry name" value="Ribosome biogenesis ATPase RIX7"/>
    <property type="match status" value="1"/>
</dbReference>
<dbReference type="GO" id="GO:0003723">
    <property type="term" value="F:RNA binding"/>
    <property type="evidence" value="ECO:0007669"/>
    <property type="project" value="TreeGrafter"/>
</dbReference>
<organism evidence="10 11">
    <name type="scientific">Maudiozyma saulgeensis</name>
    <dbReference type="NCBI Taxonomy" id="1789683"/>
    <lineage>
        <taxon>Eukaryota</taxon>
        <taxon>Fungi</taxon>
        <taxon>Dikarya</taxon>
        <taxon>Ascomycota</taxon>
        <taxon>Saccharomycotina</taxon>
        <taxon>Saccharomycetes</taxon>
        <taxon>Saccharomycetales</taxon>
        <taxon>Saccharomycetaceae</taxon>
        <taxon>Maudiozyma</taxon>
    </lineage>
</organism>
<keyword evidence="3" id="KW-0597">Phosphoprotein</keyword>
<feature type="domain" description="AAA+ ATPase" evidence="9">
    <location>
        <begin position="584"/>
        <end position="720"/>
    </location>
</feature>
<gene>
    <name evidence="10" type="ORF">KASA_0C00220G</name>
</gene>
<dbReference type="CDD" id="cd19518">
    <property type="entry name" value="RecA-like_NVL_r1-like"/>
    <property type="match status" value="1"/>
</dbReference>
<dbReference type="InterPro" id="IPR003593">
    <property type="entry name" value="AAA+_ATPase"/>
</dbReference>
<dbReference type="FunFam" id="1.10.8.60:FF:000156">
    <property type="entry name" value="Ribosome biogenesis ATPase RIX7"/>
    <property type="match status" value="1"/>
</dbReference>
<dbReference type="Gene3D" id="1.10.8.60">
    <property type="match status" value="2"/>
</dbReference>
<dbReference type="GO" id="GO:0005524">
    <property type="term" value="F:ATP binding"/>
    <property type="evidence" value="ECO:0007669"/>
    <property type="project" value="UniProtKB-KW"/>
</dbReference>
<dbReference type="STRING" id="1789683.A0A1X7RBA1"/>
<dbReference type="Gene3D" id="3.40.50.300">
    <property type="entry name" value="P-loop containing nucleotide triphosphate hydrolases"/>
    <property type="match status" value="2"/>
</dbReference>
<feature type="domain" description="AAA+ ATPase" evidence="9">
    <location>
        <begin position="237"/>
        <end position="378"/>
    </location>
</feature>
<evidence type="ECO:0000256" key="4">
    <source>
        <dbReference type="ARBA" id="ARBA00022737"/>
    </source>
</evidence>
<name>A0A1X7RBA1_9SACH</name>
<dbReference type="SUPFAM" id="SSF52540">
    <property type="entry name" value="P-loop containing nucleoside triphosphate hydrolases"/>
    <property type="match status" value="2"/>
</dbReference>
<comment type="similarity">
    <text evidence="2">Belongs to the AAA ATPase family.</text>
</comment>
<dbReference type="InterPro" id="IPR003959">
    <property type="entry name" value="ATPase_AAA_core"/>
</dbReference>
<comment type="subcellular location">
    <subcellularLocation>
        <location evidence="1">Nucleus</location>
    </subcellularLocation>
</comment>
<protein>
    <submittedName>
        <fullName evidence="10">Similar to Saccharomyces cerevisiae YLL034C RIX7 Putative ATPase of the AAA family, required for export of pre-ribosomal large subunits from the nucleus</fullName>
    </submittedName>
</protein>
<feature type="compositionally biased region" description="Polar residues" evidence="8">
    <location>
        <begin position="152"/>
        <end position="161"/>
    </location>
</feature>
<dbReference type="OrthoDB" id="27435at2759"/>
<feature type="region of interest" description="Disordered" evidence="8">
    <location>
        <begin position="152"/>
        <end position="207"/>
    </location>
</feature>
<keyword evidence="5" id="KW-0547">Nucleotide-binding</keyword>
<dbReference type="InterPro" id="IPR027417">
    <property type="entry name" value="P-loop_NTPase"/>
</dbReference>
<dbReference type="InterPro" id="IPR050168">
    <property type="entry name" value="AAA_ATPase_domain"/>
</dbReference>
<proteinExistence type="inferred from homology"/>
<feature type="compositionally biased region" description="Basic residues" evidence="8">
    <location>
        <begin position="175"/>
        <end position="191"/>
    </location>
</feature>
<dbReference type="GO" id="GO:1990275">
    <property type="term" value="F:preribosome binding"/>
    <property type="evidence" value="ECO:0007669"/>
    <property type="project" value="TreeGrafter"/>
</dbReference>
<keyword evidence="4" id="KW-0677">Repeat</keyword>
<dbReference type="GO" id="GO:0016887">
    <property type="term" value="F:ATP hydrolysis activity"/>
    <property type="evidence" value="ECO:0007669"/>
    <property type="project" value="InterPro"/>
</dbReference>
<reference evidence="10 11" key="1">
    <citation type="submission" date="2017-04" db="EMBL/GenBank/DDBJ databases">
        <authorList>
            <person name="Afonso C.L."/>
            <person name="Miller P.J."/>
            <person name="Scott M.A."/>
            <person name="Spackman E."/>
            <person name="Goraichik I."/>
            <person name="Dimitrov K.M."/>
            <person name="Suarez D.L."/>
            <person name="Swayne D.E."/>
        </authorList>
    </citation>
    <scope>NUCLEOTIDE SEQUENCE [LARGE SCALE GENOMIC DNA]</scope>
</reference>
<evidence type="ECO:0000256" key="8">
    <source>
        <dbReference type="SAM" id="MobiDB-lite"/>
    </source>
</evidence>
<dbReference type="FunFam" id="3.40.50.300:FF:000018">
    <property type="entry name" value="Cell division control 48"/>
    <property type="match status" value="1"/>
</dbReference>
<accession>A0A1X7RBA1</accession>
<evidence type="ECO:0000256" key="2">
    <source>
        <dbReference type="ARBA" id="ARBA00006914"/>
    </source>
</evidence>
<dbReference type="GO" id="GO:0005730">
    <property type="term" value="C:nucleolus"/>
    <property type="evidence" value="ECO:0007669"/>
    <property type="project" value="UniProtKB-ARBA"/>
</dbReference>
<dbReference type="GO" id="GO:0042273">
    <property type="term" value="P:ribosomal large subunit biogenesis"/>
    <property type="evidence" value="ECO:0007669"/>
    <property type="project" value="UniProtKB-ARBA"/>
</dbReference>
<dbReference type="CDD" id="cd19530">
    <property type="entry name" value="RecA-like_NVL_r2-like"/>
    <property type="match status" value="1"/>
</dbReference>
<evidence type="ECO:0000256" key="3">
    <source>
        <dbReference type="ARBA" id="ARBA00022553"/>
    </source>
</evidence>
<evidence type="ECO:0000313" key="11">
    <source>
        <dbReference type="Proteomes" id="UP000196158"/>
    </source>
</evidence>
<dbReference type="EMBL" id="FXLY01000016">
    <property type="protein sequence ID" value="SMN22947.1"/>
    <property type="molecule type" value="Genomic_DNA"/>
</dbReference>
<evidence type="ECO:0000256" key="5">
    <source>
        <dbReference type="ARBA" id="ARBA00022741"/>
    </source>
</evidence>
<evidence type="ECO:0000256" key="6">
    <source>
        <dbReference type="ARBA" id="ARBA00022840"/>
    </source>
</evidence>
<dbReference type="SMART" id="SM00382">
    <property type="entry name" value="AAA"/>
    <property type="match status" value="2"/>
</dbReference>
<evidence type="ECO:0000256" key="1">
    <source>
        <dbReference type="ARBA" id="ARBA00004123"/>
    </source>
</evidence>
<sequence>MAKVKGKKNSNTPLDNKVSDLIYRLLEEKTLDKKREAAQLPATDITEEDQDAFDVIFFAKDITVSEIFNFCMVKDLSMQRVKKVMLTKTIEKVLTQIVTEEQEEFASFPEYNASQGDDDLDETDLNEIEMKKKNLMINSDSNQMNKSVTNQWGITPASVPSTLGPEVSEDSTQKINKKRPKDTQTRVKRQKTKEDRSPPTSNLQQLGGMDDVIAQLMELIGLPMLHPEIYLTTGVEPPRGVLLHGPPGCGKTSIANAVAGELKIPFISVSAPSVVSGMSGESEKRIRDLFEEAKMLAPCLMFFDEIDAITPKRDGGAQREMERRIVAQLLTSMDELTMENTNGKPVIVIGATNRPDSLDAALRRAGRFDREICLNVPNEVSRLHILRKITQSLKIDGEIDYSKLAKLTPGFVGADLKALTTAAGTCAIKRIFENHNDLLCKPQKDITSDENIQGDGDIQMDEDTPLNESENGKQDGGSTPEQTYLKNTANMIDPLPLSVIQKFINNFPDPLNTNQLDQLSIRYEDFLKALPTIQPTAKREGFATVPDVTWSNVGALSKIRIELNMAIVQPIKRPELYERVGINAPAGVLLWGPPGCGKTLLAKAVANESRANFISIKGPELLNKYVGESERAIRQVFTRARASVPCVIFFDELDALVPRRDTSLSESSSRVVNTLLTELDGLNDRRGIFVIGATNRPDIIDPAMLRPGRLDKTLFIELPNKEEKIDIIKTVTRSSGTPLAKDVVFENIISDERCRNYSGADLAALVRESSILALKRSFFKTDDIQSVFDNNLDKEFEDLSVGVSEDQILITANDFSKALSMIKPSVSDKDRLKYDKLNKRMGWNDDVKLNSDDNAESSK</sequence>
<keyword evidence="11" id="KW-1185">Reference proteome</keyword>
<feature type="region of interest" description="Disordered" evidence="8">
    <location>
        <begin position="448"/>
        <end position="483"/>
    </location>
</feature>
<evidence type="ECO:0000313" key="10">
    <source>
        <dbReference type="EMBL" id="SMN22947.1"/>
    </source>
</evidence>
<dbReference type="PANTHER" id="PTHR23077">
    <property type="entry name" value="AAA-FAMILY ATPASE"/>
    <property type="match status" value="1"/>
</dbReference>
<dbReference type="InterPro" id="IPR003960">
    <property type="entry name" value="ATPase_AAA_CS"/>
</dbReference>
<dbReference type="Proteomes" id="UP000196158">
    <property type="component" value="Unassembled WGS sequence"/>
</dbReference>
<dbReference type="Pfam" id="PF00004">
    <property type="entry name" value="AAA"/>
    <property type="match status" value="2"/>
</dbReference>